<evidence type="ECO:0000313" key="3">
    <source>
        <dbReference type="EMBL" id="ACY76084.1"/>
    </source>
</evidence>
<evidence type="ECO:0000256" key="1">
    <source>
        <dbReference type="SAM" id="MobiDB-lite"/>
    </source>
</evidence>
<evidence type="ECO:0000313" key="2">
    <source>
        <dbReference type="EMBL" id="AAX44581.1"/>
    </source>
</evidence>
<dbReference type="GeneID" id="3294276"/>
<sequence length="100" mass="10335">MDINKAIEIIRESKRKSKCPPGSKWDKKLKSCVPKKYSGRVYVGWGRNRDEKDEGDDDSKKNGKNGSNGNGHNNGGSGNGNGGNGNGGNGNGGGNGGGGE</sequence>
<reference evidence="2 4" key="1">
    <citation type="journal article" date="2005" name="PLoS Biol.">
        <title>Three Prochlorococcus cyanophage genomes: signature features and ecological interpretations.</title>
        <authorList>
            <person name="Sullivan M.B."/>
            <person name="Coleman M.L."/>
            <person name="Weigele P."/>
            <person name="Rohwer F."/>
            <person name="Chisholm S.W."/>
        </authorList>
    </citation>
    <scope>NUCLEOTIDE SEQUENCE</scope>
</reference>
<proteinExistence type="predicted"/>
<accession>Q58MF1</accession>
<organismHost>
    <name type="scientific">Prochlorococcus</name>
    <dbReference type="NCBI Taxonomy" id="1218"/>
</organismHost>
<name>Q58MF1_BPPRM</name>
<organism evidence="2 4">
    <name type="scientific">Prochlorococcus phage P-SSM2</name>
    <dbReference type="NCBI Taxonomy" id="268746"/>
    <lineage>
        <taxon>Viruses</taxon>
        <taxon>Duplodnaviria</taxon>
        <taxon>Heunggongvirae</taxon>
        <taxon>Uroviricota</taxon>
        <taxon>Caudoviricetes</taxon>
        <taxon>Pantevenvirales</taxon>
        <taxon>Kyanoviridae</taxon>
        <taxon>Salacisavirus</taxon>
        <taxon>Salacisavirus pssm2</taxon>
    </lineage>
</organism>
<dbReference type="EMBL" id="AY939844">
    <property type="protein sequence ID" value="AAX44581.1"/>
    <property type="molecule type" value="Genomic_DNA"/>
</dbReference>
<reference evidence="3 5" key="2">
    <citation type="submission" date="2009-10" db="EMBL/GenBank/DDBJ databases">
        <title>The Genome Sequence of Prochlorococcus phage P-SSM2.</title>
        <authorList>
            <consortium name="The Broad Institute Genome Sequencing Platform"/>
            <person name="Henn M.R."/>
            <person name="Sullivan M.S."/>
            <person name="Osburne M.S."/>
            <person name="Levin J."/>
            <person name="Malboeuf C."/>
            <person name="Casali M."/>
            <person name="Russ C."/>
            <person name="Lennon N."/>
            <person name="Chapman S.B."/>
            <person name="Erlich R."/>
            <person name="Young S.K."/>
            <person name="Koehrsen M."/>
            <person name="Yandava C."/>
            <person name="Zeng Q."/>
            <person name="Alvarado L."/>
            <person name="Anderson S."/>
            <person name="Berlin A."/>
            <person name="Borenstein D."/>
            <person name="Chen Z."/>
            <person name="Engels R."/>
            <person name="Freedman E."/>
            <person name="Gellesch M."/>
            <person name="Goldberg J."/>
            <person name="Green L."/>
            <person name="Griggs A."/>
            <person name="Gujja S."/>
            <person name="Heilman E.R."/>
            <person name="Heiman D."/>
            <person name="Hepburn T."/>
            <person name="Howarth C."/>
            <person name="Jen D."/>
            <person name="Larson L."/>
            <person name="Lewis B."/>
            <person name="Mehta T."/>
            <person name="Park D."/>
            <person name="Pearson M."/>
            <person name="Richards J."/>
            <person name="Rizzolo K."/>
            <person name="Roberts A."/>
            <person name="Ryan E."/>
            <person name="Saif S."/>
            <person name="Shea T."/>
            <person name="Shenoy N."/>
            <person name="Sisk P."/>
            <person name="Stolte C."/>
            <person name="Sykes S."/>
            <person name="Walk T."/>
            <person name="White J."/>
            <person name="Yu Q."/>
            <person name="Coleman M.L."/>
            <person name="Huang K.H."/>
            <person name="Weigele P.R."/>
            <person name="DeFrancesco A.S."/>
            <person name="Kern S.E."/>
            <person name="Thompson L.R."/>
            <person name="Fu R."/>
            <person name="Hombeck B."/>
            <person name="Chisholm S.W."/>
            <person name="Haas B."/>
            <person name="Nusbaum C."/>
            <person name="Birren B."/>
        </authorList>
    </citation>
    <scope>NUCLEOTIDE SEQUENCE [LARGE SCALE GENOMIC DNA]</scope>
    <source>
        <strain evidence="3">P-SSM2</strain>
    </source>
</reference>
<dbReference type="RefSeq" id="YP_214435.1">
    <property type="nucleotide sequence ID" value="NC_006883.2"/>
</dbReference>
<gene>
    <name evidence="3" type="ORF">PCMG_00208</name>
    <name evidence="2" type="ORF">PSSM2_204</name>
</gene>
<keyword evidence="4" id="KW-1185">Reference proteome</keyword>
<dbReference type="Proteomes" id="UP000013923">
    <property type="component" value="Genome"/>
</dbReference>
<protein>
    <submittedName>
        <fullName evidence="2">Uncharacterized protein</fullName>
    </submittedName>
</protein>
<dbReference type="EMBL" id="GU071092">
    <property type="protein sequence ID" value="ACY76084.1"/>
    <property type="molecule type" value="Genomic_DNA"/>
</dbReference>
<reference evidence="2 4" key="3">
    <citation type="journal article" date="2010" name="Environ. Microbiol.">
        <title>Genomic analysis of oceanic cyanobacterial myoviruses compared with T4-like myoviruses from diverse hosts and environments.</title>
        <authorList>
            <person name="Sullivan M.B."/>
            <person name="Huang K.H."/>
            <person name="Ignacio-Espinoza J.C."/>
            <person name="Berlin A.M."/>
            <person name="Kelly L."/>
            <person name="Weigele P.R."/>
            <person name="DeFrancesco A.S."/>
            <person name="Kern S.E."/>
            <person name="Thompson L.R."/>
            <person name="Young S."/>
            <person name="Yandava C."/>
            <person name="Fu R."/>
            <person name="Krastins B."/>
            <person name="Chase M."/>
            <person name="Sarracino D."/>
            <person name="Osburne M.S."/>
            <person name="Henn M.R."/>
            <person name="Chisholm S.W."/>
        </authorList>
    </citation>
    <scope>NUCLEOTIDE SEQUENCE [LARGE SCALE GENOMIC DNA]</scope>
</reference>
<dbReference type="KEGG" id="vg:3294276"/>
<feature type="region of interest" description="Disordered" evidence="1">
    <location>
        <begin position="1"/>
        <end position="100"/>
    </location>
</feature>
<dbReference type="Proteomes" id="UP000000991">
    <property type="component" value="Segment"/>
</dbReference>
<evidence type="ECO:0000313" key="4">
    <source>
        <dbReference type="Proteomes" id="UP000000991"/>
    </source>
</evidence>
<feature type="compositionally biased region" description="Gly residues" evidence="1">
    <location>
        <begin position="66"/>
        <end position="100"/>
    </location>
</feature>
<evidence type="ECO:0000313" key="5">
    <source>
        <dbReference type="Proteomes" id="UP000013923"/>
    </source>
</evidence>